<dbReference type="GO" id="GO:0006307">
    <property type="term" value="P:DNA alkylation repair"/>
    <property type="evidence" value="ECO:0007669"/>
    <property type="project" value="InterPro"/>
</dbReference>
<dbReference type="InterPro" id="IPR005123">
    <property type="entry name" value="Oxoglu/Fe-dep_dioxygenase_dom"/>
</dbReference>
<dbReference type="Gene3D" id="2.60.120.590">
    <property type="entry name" value="Alpha-ketoglutarate-dependent dioxygenase AlkB-like"/>
    <property type="match status" value="1"/>
</dbReference>
<dbReference type="InterPro" id="IPR037151">
    <property type="entry name" value="AlkB-like_sf"/>
</dbReference>
<evidence type="ECO:0000256" key="1">
    <source>
        <dbReference type="SAM" id="MobiDB-lite"/>
    </source>
</evidence>
<dbReference type="PANTHER" id="PTHR31212">
    <property type="entry name" value="ALPHA-KETOGLUTARATE-DEPENDENT DIOXYGENASE ALKB HOMOLOG 3"/>
    <property type="match status" value="1"/>
</dbReference>
<sequence length="288" mass="32258">IGEGDSEILRDFLPAEVLDGAFDSIKSEVKWQTMQHRGGEVPRLVAVQGMVRDDGFVPIYRHPADTQPGLSPFSPTIARIKDEVEGKIGHEVNHVLIQLYRRGQDNISEHSDKTMDIARESKIVNVSLGAQRTMVLRTKKGTTDGQFRQTPPDQNPPSRKIQRVILPHNSMFVLGAMTNMRWLHGIRPDKRETFLKSDAEKAFGGERISLTFRKISTFTDTNLQVIWGQGARGKTKEEAEPVSVGGTTEAEEMIIAFGKENHQSEFDWDQNYGKGFNVLDVVDVSSIS</sequence>
<dbReference type="OrthoDB" id="445341at2759"/>
<dbReference type="PROSITE" id="PS51471">
    <property type="entry name" value="FE2OG_OXY"/>
    <property type="match status" value="1"/>
</dbReference>
<dbReference type="InParanoid" id="A0A164ZCK2"/>
<organism evidence="3 4">
    <name type="scientific">Xylona heveae (strain CBS 132557 / TC161)</name>
    <dbReference type="NCBI Taxonomy" id="1328760"/>
    <lineage>
        <taxon>Eukaryota</taxon>
        <taxon>Fungi</taxon>
        <taxon>Dikarya</taxon>
        <taxon>Ascomycota</taxon>
        <taxon>Pezizomycotina</taxon>
        <taxon>Xylonomycetes</taxon>
        <taxon>Xylonales</taxon>
        <taxon>Xylonaceae</taxon>
        <taxon>Xylona</taxon>
    </lineage>
</organism>
<dbReference type="RefSeq" id="XP_018184492.1">
    <property type="nucleotide sequence ID" value="XM_018330087.1"/>
</dbReference>
<dbReference type="Pfam" id="PF13532">
    <property type="entry name" value="2OG-FeII_Oxy_2"/>
    <property type="match status" value="1"/>
</dbReference>
<accession>A0A164ZCK2</accession>
<name>A0A164ZCK2_XYLHT</name>
<dbReference type="InterPro" id="IPR027450">
    <property type="entry name" value="AlkB-like"/>
</dbReference>
<proteinExistence type="predicted"/>
<protein>
    <recommendedName>
        <fullName evidence="2">Fe2OG dioxygenase domain-containing protein</fullName>
    </recommendedName>
</protein>
<feature type="region of interest" description="Disordered" evidence="1">
    <location>
        <begin position="139"/>
        <end position="158"/>
    </location>
</feature>
<keyword evidence="4" id="KW-1185">Reference proteome</keyword>
<reference evidence="3 4" key="1">
    <citation type="journal article" date="2016" name="Fungal Biol.">
        <title>The genome of Xylona heveae provides a window into fungal endophytism.</title>
        <authorList>
            <person name="Gazis R."/>
            <person name="Kuo A."/>
            <person name="Riley R."/>
            <person name="LaButti K."/>
            <person name="Lipzen A."/>
            <person name="Lin J."/>
            <person name="Amirebrahimi M."/>
            <person name="Hesse C.N."/>
            <person name="Spatafora J.W."/>
            <person name="Henrissat B."/>
            <person name="Hainaut M."/>
            <person name="Grigoriev I.V."/>
            <person name="Hibbett D.S."/>
        </authorList>
    </citation>
    <scope>NUCLEOTIDE SEQUENCE [LARGE SCALE GENOMIC DNA]</scope>
    <source>
        <strain evidence="3 4">TC161</strain>
    </source>
</reference>
<dbReference type="Proteomes" id="UP000076632">
    <property type="component" value="Unassembled WGS sequence"/>
</dbReference>
<dbReference type="GO" id="GO:0051213">
    <property type="term" value="F:dioxygenase activity"/>
    <property type="evidence" value="ECO:0007669"/>
    <property type="project" value="InterPro"/>
</dbReference>
<evidence type="ECO:0000313" key="4">
    <source>
        <dbReference type="Proteomes" id="UP000076632"/>
    </source>
</evidence>
<evidence type="ECO:0000313" key="3">
    <source>
        <dbReference type="EMBL" id="KZF18937.1"/>
    </source>
</evidence>
<dbReference type="EMBL" id="KV407468">
    <property type="protein sequence ID" value="KZF18937.1"/>
    <property type="molecule type" value="Genomic_DNA"/>
</dbReference>
<dbReference type="AlphaFoldDB" id="A0A164ZCK2"/>
<evidence type="ECO:0000259" key="2">
    <source>
        <dbReference type="PROSITE" id="PS51471"/>
    </source>
</evidence>
<gene>
    <name evidence="3" type="ORF">L228DRAFT_215545</name>
</gene>
<dbReference type="STRING" id="1328760.A0A164ZCK2"/>
<feature type="non-terminal residue" evidence="3">
    <location>
        <position position="1"/>
    </location>
</feature>
<dbReference type="PANTHER" id="PTHR31212:SF5">
    <property type="entry name" value="ISOCHORISMATASE FAMILY PROTEIN FAMILY (AFU_ORTHOLOGUE AFUA_3G14500)"/>
    <property type="match status" value="1"/>
</dbReference>
<feature type="compositionally biased region" description="Polar residues" evidence="1">
    <location>
        <begin position="143"/>
        <end position="152"/>
    </location>
</feature>
<dbReference type="InterPro" id="IPR032854">
    <property type="entry name" value="ALKBH3"/>
</dbReference>
<feature type="domain" description="Fe2OG dioxygenase" evidence="2">
    <location>
        <begin position="91"/>
        <end position="216"/>
    </location>
</feature>
<dbReference type="GeneID" id="28895224"/>
<dbReference type="SUPFAM" id="SSF51197">
    <property type="entry name" value="Clavaminate synthase-like"/>
    <property type="match status" value="1"/>
</dbReference>
<dbReference type="OMA" id="IQHYRSG"/>